<keyword evidence="7 12" id="KW-0812">Transmembrane</keyword>
<dbReference type="CDD" id="cd00212">
    <property type="entry name" value="PTS_IIB_glc"/>
    <property type="match status" value="1"/>
</dbReference>
<evidence type="ECO:0000313" key="16">
    <source>
        <dbReference type="EMBL" id="MFD1129683.1"/>
    </source>
</evidence>
<dbReference type="PROSITE" id="PS51098">
    <property type="entry name" value="PTS_EIIB_TYPE_1"/>
    <property type="match status" value="1"/>
</dbReference>
<keyword evidence="5 16" id="KW-0808">Transferase</keyword>
<feature type="transmembrane region" description="Helical" evidence="12">
    <location>
        <begin position="241"/>
        <end position="266"/>
    </location>
</feature>
<feature type="transmembrane region" description="Helical" evidence="12">
    <location>
        <begin position="145"/>
        <end position="163"/>
    </location>
</feature>
<evidence type="ECO:0000259" key="13">
    <source>
        <dbReference type="PROSITE" id="PS51093"/>
    </source>
</evidence>
<feature type="transmembrane region" description="Helical" evidence="12">
    <location>
        <begin position="423"/>
        <end position="444"/>
    </location>
</feature>
<dbReference type="NCBIfam" id="TIGR01995">
    <property type="entry name" value="PTS-II-ABC-beta"/>
    <property type="match status" value="1"/>
</dbReference>
<dbReference type="InterPro" id="IPR036878">
    <property type="entry name" value="Glu_permease_IIB"/>
</dbReference>
<evidence type="ECO:0000256" key="10">
    <source>
        <dbReference type="ARBA" id="ARBA00023136"/>
    </source>
</evidence>
<dbReference type="Pfam" id="PF02378">
    <property type="entry name" value="PTS_EIIC"/>
    <property type="match status" value="1"/>
</dbReference>
<protein>
    <submittedName>
        <fullName evidence="16">Beta-glucoside-specific PTS transporter subunit IIABC</fullName>
        <ecNumber evidence="16">2.7.1.-</ecNumber>
    </submittedName>
</protein>
<evidence type="ECO:0000256" key="1">
    <source>
        <dbReference type="ARBA" id="ARBA00004651"/>
    </source>
</evidence>
<comment type="subcellular location">
    <subcellularLocation>
        <location evidence="1">Cell membrane</location>
        <topology evidence="1">Multi-pass membrane protein</topology>
    </subcellularLocation>
</comment>
<name>A0ABW3PYF9_9BACL</name>
<feature type="domain" description="PTS EIIC type-1" evidence="15">
    <location>
        <begin position="106"/>
        <end position="460"/>
    </location>
</feature>
<reference evidence="17" key="1">
    <citation type="journal article" date="2019" name="Int. J. Syst. Evol. Microbiol.">
        <title>The Global Catalogue of Microorganisms (GCM) 10K type strain sequencing project: providing services to taxonomists for standard genome sequencing and annotation.</title>
        <authorList>
            <consortium name="The Broad Institute Genomics Platform"/>
            <consortium name="The Broad Institute Genome Sequencing Center for Infectious Disease"/>
            <person name="Wu L."/>
            <person name="Ma J."/>
        </authorList>
    </citation>
    <scope>NUCLEOTIDE SEQUENCE [LARGE SCALE GENOMIC DNA]</scope>
    <source>
        <strain evidence="17">CCUG 53519</strain>
    </source>
</reference>
<feature type="transmembrane region" description="Helical" evidence="12">
    <location>
        <begin position="175"/>
        <end position="195"/>
    </location>
</feature>
<evidence type="ECO:0000256" key="7">
    <source>
        <dbReference type="ARBA" id="ARBA00022692"/>
    </source>
</evidence>
<evidence type="ECO:0000256" key="3">
    <source>
        <dbReference type="ARBA" id="ARBA00022475"/>
    </source>
</evidence>
<dbReference type="PANTHER" id="PTHR30175:SF1">
    <property type="entry name" value="PTS SYSTEM ARBUTIN-, CELLOBIOSE-, AND SALICIN-SPECIFIC EIIBC COMPONENT-RELATED"/>
    <property type="match status" value="1"/>
</dbReference>
<evidence type="ECO:0000259" key="15">
    <source>
        <dbReference type="PROSITE" id="PS51103"/>
    </source>
</evidence>
<dbReference type="Proteomes" id="UP001597169">
    <property type="component" value="Unassembled WGS sequence"/>
</dbReference>
<dbReference type="EC" id="2.7.1.-" evidence="16"/>
<dbReference type="InterPro" id="IPR013013">
    <property type="entry name" value="PTS_EIIC_1"/>
</dbReference>
<dbReference type="PROSITE" id="PS01035">
    <property type="entry name" value="PTS_EIIB_TYPE_1_CYS"/>
    <property type="match status" value="1"/>
</dbReference>
<feature type="transmembrane region" description="Helical" evidence="12">
    <location>
        <begin position="286"/>
        <end position="309"/>
    </location>
</feature>
<feature type="active site" description="Phosphocysteine intermediate; for EIIB activity" evidence="11">
    <location>
        <position position="26"/>
    </location>
</feature>
<dbReference type="Pfam" id="PF00358">
    <property type="entry name" value="PTS_EIIA_1"/>
    <property type="match status" value="1"/>
</dbReference>
<evidence type="ECO:0000256" key="12">
    <source>
        <dbReference type="SAM" id="Phobius"/>
    </source>
</evidence>
<keyword evidence="10 12" id="KW-0472">Membrane</keyword>
<dbReference type="PANTHER" id="PTHR30175">
    <property type="entry name" value="PHOSPHOTRANSFERASE SYSTEM TRANSPORT PROTEIN"/>
    <property type="match status" value="1"/>
</dbReference>
<dbReference type="InterPro" id="IPR011297">
    <property type="entry name" value="PTS_IIABC_b_glu"/>
</dbReference>
<keyword evidence="17" id="KW-1185">Reference proteome</keyword>
<dbReference type="NCBIfam" id="TIGR00830">
    <property type="entry name" value="PTBA"/>
    <property type="match status" value="1"/>
</dbReference>
<evidence type="ECO:0000259" key="14">
    <source>
        <dbReference type="PROSITE" id="PS51098"/>
    </source>
</evidence>
<evidence type="ECO:0000256" key="4">
    <source>
        <dbReference type="ARBA" id="ARBA00022597"/>
    </source>
</evidence>
<evidence type="ECO:0000256" key="5">
    <source>
        <dbReference type="ARBA" id="ARBA00022679"/>
    </source>
</evidence>
<evidence type="ECO:0000256" key="8">
    <source>
        <dbReference type="ARBA" id="ARBA00022777"/>
    </source>
</evidence>
<accession>A0ABW3PYF9</accession>
<feature type="transmembrane region" description="Helical" evidence="12">
    <location>
        <begin position="354"/>
        <end position="374"/>
    </location>
</feature>
<evidence type="ECO:0000313" key="17">
    <source>
        <dbReference type="Proteomes" id="UP001597169"/>
    </source>
</evidence>
<keyword evidence="2" id="KW-0813">Transport</keyword>
<dbReference type="GO" id="GO:0016740">
    <property type="term" value="F:transferase activity"/>
    <property type="evidence" value="ECO:0007669"/>
    <property type="project" value="UniProtKB-KW"/>
</dbReference>
<sequence>MDKQQLSKDILKLVGGEENIDQVTHCMTRLRFNLNDNSKADKKTLQNTPGVMGVMINGGQFQIIIGNEVPKVYNALVGNMSKSPDGDTNVSTETKQKKNPLSALFDFISGVFTPILPAITGAGMIKGIVALLVTLGWMSETSSTYQILSAIGDGAFYFLPIILGISTARKLGSNMYIGAAIGASVLHPTITALLGTGEDVTFAGLPVVAATYSSSVIPILIAVWLASYVEKAVDKVTHASLKLIVVPTVTLLVIVPVTLIAVGPLGVIIGNGLTDGFSWLFNNTGLFAGLIIGGTFSLLIITGMHYALVPIMIGSIATLGYDYLIPMMMVANFAQAGSALGVSLKSKNKQTRSLAMSTSVTAFMGITEPAMYGVNMKYKKPFIAALIGAGIGGAFMSLFHTKAYVIGGLAGLSGIPMILGGTFVYAVIGLLIGTVAAVVLTYILGFKEETAVEAPEAKQVDTAEGKAVNLQAAATNETGSAASVKIVGEEVSAEDQEVYSPITGEVKPLSAVNDPAFSEEIMGQGFAIQPSEGRVVSPINGTVFSLSKSGHAIGLVSDSGAEILIHIGIDTVKLKGQFFSPKVQAGARVSVGDLLMEFDREEIDKAGYETITPVIVTNMHQYGAIQSAGKTNVRETELIYTAKAL</sequence>
<dbReference type="Gene3D" id="3.30.1360.60">
    <property type="entry name" value="Glucose permease domain IIB"/>
    <property type="match status" value="1"/>
</dbReference>
<dbReference type="EMBL" id="JBHTKX010000001">
    <property type="protein sequence ID" value="MFD1129683.1"/>
    <property type="molecule type" value="Genomic_DNA"/>
</dbReference>
<proteinExistence type="predicted"/>
<keyword evidence="9 12" id="KW-1133">Transmembrane helix</keyword>
<dbReference type="InterPro" id="IPR001127">
    <property type="entry name" value="PTS_EIIA_1_perm"/>
</dbReference>
<dbReference type="SUPFAM" id="SSF51261">
    <property type="entry name" value="Duplicated hybrid motif"/>
    <property type="match status" value="1"/>
</dbReference>
<gene>
    <name evidence="16" type="ORF">ACFQ3J_16040</name>
</gene>
<feature type="transmembrane region" description="Helical" evidence="12">
    <location>
        <begin position="381"/>
        <end position="403"/>
    </location>
</feature>
<feature type="transmembrane region" description="Helical" evidence="12">
    <location>
        <begin position="103"/>
        <end position="125"/>
    </location>
</feature>
<evidence type="ECO:0000256" key="6">
    <source>
        <dbReference type="ARBA" id="ARBA00022683"/>
    </source>
</evidence>
<feature type="transmembrane region" description="Helical" evidence="12">
    <location>
        <begin position="207"/>
        <end position="229"/>
    </location>
</feature>
<dbReference type="PROSITE" id="PS51103">
    <property type="entry name" value="PTS_EIIC_TYPE_1"/>
    <property type="match status" value="1"/>
</dbReference>
<dbReference type="RefSeq" id="WP_251582678.1">
    <property type="nucleotide sequence ID" value="NZ_JBHTKX010000001.1"/>
</dbReference>
<organism evidence="16 17">
    <name type="scientific">Paenibacillus provencensis</name>
    <dbReference type="NCBI Taxonomy" id="441151"/>
    <lineage>
        <taxon>Bacteria</taxon>
        <taxon>Bacillati</taxon>
        <taxon>Bacillota</taxon>
        <taxon>Bacilli</taxon>
        <taxon>Bacillales</taxon>
        <taxon>Paenibacillaceae</taxon>
        <taxon>Paenibacillus</taxon>
    </lineage>
</organism>
<dbReference type="SUPFAM" id="SSF55604">
    <property type="entry name" value="Glucose permease domain IIB"/>
    <property type="match status" value="1"/>
</dbReference>
<keyword evidence="6" id="KW-0598">Phosphotransferase system</keyword>
<keyword evidence="4" id="KW-0762">Sugar transport</keyword>
<dbReference type="Gene3D" id="2.70.70.10">
    <property type="entry name" value="Glucose Permease (Domain IIA)"/>
    <property type="match status" value="1"/>
</dbReference>
<evidence type="ECO:0000256" key="11">
    <source>
        <dbReference type="PROSITE-ProRule" id="PRU00421"/>
    </source>
</evidence>
<feature type="domain" description="PTS EIIA type-1" evidence="13">
    <location>
        <begin position="514"/>
        <end position="618"/>
    </location>
</feature>
<dbReference type="InterPro" id="IPR011055">
    <property type="entry name" value="Dup_hybrid_motif"/>
</dbReference>
<dbReference type="PROSITE" id="PS00371">
    <property type="entry name" value="PTS_EIIA_TYPE_1_HIS"/>
    <property type="match status" value="1"/>
</dbReference>
<dbReference type="InterPro" id="IPR001996">
    <property type="entry name" value="PTS_IIB_1"/>
</dbReference>
<dbReference type="InterPro" id="IPR018113">
    <property type="entry name" value="PTrfase_EIIB_Cys"/>
</dbReference>
<keyword evidence="3" id="KW-1003">Cell membrane</keyword>
<dbReference type="InterPro" id="IPR003352">
    <property type="entry name" value="PTS_EIIC"/>
</dbReference>
<keyword evidence="8" id="KW-0418">Kinase</keyword>
<feature type="domain" description="PTS EIIB type-1" evidence="14">
    <location>
        <begin position="4"/>
        <end position="86"/>
    </location>
</feature>
<dbReference type="PROSITE" id="PS51093">
    <property type="entry name" value="PTS_EIIA_TYPE_1"/>
    <property type="match status" value="1"/>
</dbReference>
<dbReference type="InterPro" id="IPR050558">
    <property type="entry name" value="PTS_Sugar-Specific_Components"/>
</dbReference>
<dbReference type="Pfam" id="PF00367">
    <property type="entry name" value="PTS_EIIB"/>
    <property type="match status" value="1"/>
</dbReference>
<evidence type="ECO:0000256" key="9">
    <source>
        <dbReference type="ARBA" id="ARBA00022989"/>
    </source>
</evidence>
<comment type="caution">
    <text evidence="16">The sequence shown here is derived from an EMBL/GenBank/DDBJ whole genome shotgun (WGS) entry which is preliminary data.</text>
</comment>
<evidence type="ECO:0000256" key="2">
    <source>
        <dbReference type="ARBA" id="ARBA00022448"/>
    </source>
</evidence>